<dbReference type="Gene3D" id="3.40.50.970">
    <property type="match status" value="2"/>
</dbReference>
<dbReference type="Pfam" id="PF00205">
    <property type="entry name" value="TPP_enzyme_M"/>
    <property type="match status" value="1"/>
</dbReference>
<dbReference type="Pfam" id="PF02776">
    <property type="entry name" value="TPP_enzyme_N"/>
    <property type="match status" value="1"/>
</dbReference>
<dbReference type="SUPFAM" id="SSF52518">
    <property type="entry name" value="Thiamin diphosphate-binding fold (THDP-binding)"/>
    <property type="match status" value="2"/>
</dbReference>
<dbReference type="InterPro" id="IPR045229">
    <property type="entry name" value="TPP_enz"/>
</dbReference>
<evidence type="ECO:0000259" key="5">
    <source>
        <dbReference type="Pfam" id="PF02775"/>
    </source>
</evidence>
<keyword evidence="2 3" id="KW-0786">Thiamine pyrophosphate</keyword>
<dbReference type="Pfam" id="PF02775">
    <property type="entry name" value="TPP_enzyme_C"/>
    <property type="match status" value="1"/>
</dbReference>
<sequence length="551" mass="59441">MTTVYEAIADAFIAEGTTHVFGMMGDANMHWMHAMAERGATLFEARHEGSGLAMADGWARGAGQPGVATTTSGPGVTQLATSLVCASRARTPLVIFCGEVAQGDLEAVQYLDQAKFAEGVECEFVQVSTPSRAQEAVQRAFWLARTTSRPVMVSAPSNIQKAEYDGAPVYIPSTALIDQAIAYPDPQRIDQAVKIIAESERVVVLLGRGARESAVGDLVVELQAKTNALIATTLQAKNWLRDRTPYYAGISGLYGTSTAHELLQEADCLIAVGASLNHFTTEHGYLYPSARIVHLDRADQVLTGTGQPVDCYVRGDARASLAELVKALPDTPEQGDGYHTEEIAAQLRDADALNEPFYQEEGRLDPREVILALDRLAPVELPLVLGSGHQTDFGTMLFTRPREIVSNYGLFGAIGQAPLLTMGWIVGRGAQPTFVVEGDASFIMHLAEFDTACRYQWPVLIVVMNDEALGAEYHKSAAHGLKPELSAIPSPDLAGAAVALGGRGTRVRTIAELEAAIQEFVADPAPTVVDVRITREVLSIPYRRLWRAEEV</sequence>
<dbReference type="AlphaFoldDB" id="A0A0B2AI66"/>
<evidence type="ECO:0000256" key="3">
    <source>
        <dbReference type="RuleBase" id="RU362132"/>
    </source>
</evidence>
<evidence type="ECO:0000256" key="1">
    <source>
        <dbReference type="ARBA" id="ARBA00007812"/>
    </source>
</evidence>
<comment type="similarity">
    <text evidence="1 3">Belongs to the TPP enzyme family.</text>
</comment>
<dbReference type="PANTHER" id="PTHR18968:SF13">
    <property type="entry name" value="ACETOLACTATE SYNTHASE CATALYTIC SUBUNIT, MITOCHONDRIAL"/>
    <property type="match status" value="1"/>
</dbReference>
<dbReference type="CDD" id="cd07035">
    <property type="entry name" value="TPP_PYR_POX_like"/>
    <property type="match status" value="1"/>
</dbReference>
<dbReference type="InterPro" id="IPR012001">
    <property type="entry name" value="Thiamin_PyroP_enz_TPP-bd_dom"/>
</dbReference>
<dbReference type="GO" id="GO:0005948">
    <property type="term" value="C:acetolactate synthase complex"/>
    <property type="evidence" value="ECO:0007669"/>
    <property type="project" value="TreeGrafter"/>
</dbReference>
<organism evidence="7 8">
    <name type="scientific">Sinomonas humi</name>
    <dbReference type="NCBI Taxonomy" id="1338436"/>
    <lineage>
        <taxon>Bacteria</taxon>
        <taxon>Bacillati</taxon>
        <taxon>Actinomycetota</taxon>
        <taxon>Actinomycetes</taxon>
        <taxon>Micrococcales</taxon>
        <taxon>Micrococcaceae</taxon>
        <taxon>Sinomonas</taxon>
    </lineage>
</organism>
<feature type="domain" description="Thiamine pyrophosphate enzyme TPP-binding" evidence="5">
    <location>
        <begin position="397"/>
        <end position="531"/>
    </location>
</feature>
<dbReference type="GO" id="GO:0009097">
    <property type="term" value="P:isoleucine biosynthetic process"/>
    <property type="evidence" value="ECO:0007669"/>
    <property type="project" value="TreeGrafter"/>
</dbReference>
<dbReference type="InterPro" id="IPR012000">
    <property type="entry name" value="Thiamin_PyroP_enz_cen_dom"/>
</dbReference>
<dbReference type="PANTHER" id="PTHR18968">
    <property type="entry name" value="THIAMINE PYROPHOSPHATE ENZYMES"/>
    <property type="match status" value="1"/>
</dbReference>
<feature type="domain" description="Thiamine pyrophosphate enzyme N-terminal TPP-binding" evidence="6">
    <location>
        <begin position="3"/>
        <end position="114"/>
    </location>
</feature>
<dbReference type="CDD" id="cd00568">
    <property type="entry name" value="TPP_enzymes"/>
    <property type="match status" value="1"/>
</dbReference>
<dbReference type="GO" id="GO:0050660">
    <property type="term" value="F:flavin adenine dinucleotide binding"/>
    <property type="evidence" value="ECO:0007669"/>
    <property type="project" value="TreeGrafter"/>
</dbReference>
<dbReference type="SUPFAM" id="SSF52467">
    <property type="entry name" value="DHS-like NAD/FAD-binding domain"/>
    <property type="match status" value="1"/>
</dbReference>
<dbReference type="InterPro" id="IPR029061">
    <property type="entry name" value="THDP-binding"/>
</dbReference>
<keyword evidence="8" id="KW-1185">Reference proteome</keyword>
<gene>
    <name evidence="7" type="ORF">LK10_11145</name>
</gene>
<dbReference type="GO" id="GO:0003984">
    <property type="term" value="F:acetolactate synthase activity"/>
    <property type="evidence" value="ECO:0007669"/>
    <property type="project" value="TreeGrafter"/>
</dbReference>
<dbReference type="RefSeq" id="WP_043123551.1">
    <property type="nucleotide sequence ID" value="NZ_JTDL01000109.1"/>
</dbReference>
<comment type="caution">
    <text evidence="7">The sequence shown here is derived from an EMBL/GenBank/DDBJ whole genome shotgun (WGS) entry which is preliminary data.</text>
</comment>
<reference evidence="7 8" key="1">
    <citation type="submission" date="2014-09" db="EMBL/GenBank/DDBJ databases">
        <title>Genome sequence of Sinomonas sp. MUSC 117.</title>
        <authorList>
            <person name="Lee L.-H."/>
        </authorList>
    </citation>
    <scope>NUCLEOTIDE SEQUENCE [LARGE SCALE GENOMIC DNA]</scope>
    <source>
        <strain evidence="7 8">MUSC 117</strain>
    </source>
</reference>
<dbReference type="GO" id="GO:0009099">
    <property type="term" value="P:L-valine biosynthetic process"/>
    <property type="evidence" value="ECO:0007669"/>
    <property type="project" value="TreeGrafter"/>
</dbReference>
<name>A0A0B2AI66_9MICC</name>
<evidence type="ECO:0000259" key="4">
    <source>
        <dbReference type="Pfam" id="PF00205"/>
    </source>
</evidence>
<dbReference type="Proteomes" id="UP000030982">
    <property type="component" value="Unassembled WGS sequence"/>
</dbReference>
<evidence type="ECO:0000259" key="6">
    <source>
        <dbReference type="Pfam" id="PF02776"/>
    </source>
</evidence>
<dbReference type="STRING" id="1338436.LK10_11145"/>
<dbReference type="InterPro" id="IPR029035">
    <property type="entry name" value="DHS-like_NAD/FAD-binding_dom"/>
</dbReference>
<feature type="domain" description="Thiamine pyrophosphate enzyme central" evidence="4">
    <location>
        <begin position="189"/>
        <end position="324"/>
    </location>
</feature>
<dbReference type="Gene3D" id="3.40.50.1220">
    <property type="entry name" value="TPP-binding domain"/>
    <property type="match status" value="1"/>
</dbReference>
<dbReference type="EMBL" id="JTDL01000109">
    <property type="protein sequence ID" value="KHL02938.1"/>
    <property type="molecule type" value="Genomic_DNA"/>
</dbReference>
<evidence type="ECO:0000313" key="8">
    <source>
        <dbReference type="Proteomes" id="UP000030982"/>
    </source>
</evidence>
<evidence type="ECO:0000256" key="2">
    <source>
        <dbReference type="ARBA" id="ARBA00023052"/>
    </source>
</evidence>
<proteinExistence type="inferred from homology"/>
<evidence type="ECO:0000313" key="7">
    <source>
        <dbReference type="EMBL" id="KHL02938.1"/>
    </source>
</evidence>
<dbReference type="OrthoDB" id="3203527at2"/>
<accession>A0A0B2AI66</accession>
<dbReference type="InterPro" id="IPR011766">
    <property type="entry name" value="TPP_enzyme_TPP-bd"/>
</dbReference>
<protein>
    <submittedName>
        <fullName evidence="7">Acetolactate synthase</fullName>
    </submittedName>
</protein>
<dbReference type="GO" id="GO:0030976">
    <property type="term" value="F:thiamine pyrophosphate binding"/>
    <property type="evidence" value="ECO:0007669"/>
    <property type="project" value="InterPro"/>
</dbReference>
<dbReference type="GO" id="GO:0000287">
    <property type="term" value="F:magnesium ion binding"/>
    <property type="evidence" value="ECO:0007669"/>
    <property type="project" value="InterPro"/>
</dbReference>